<dbReference type="Proteomes" id="UP000061809">
    <property type="component" value="Chromosome"/>
</dbReference>
<keyword evidence="1" id="KW-0732">Signal</keyword>
<feature type="signal peptide" evidence="1">
    <location>
        <begin position="1"/>
        <end position="24"/>
    </location>
</feature>
<dbReference type="AlphaFoldDB" id="A0A0P0GUY0"/>
<dbReference type="Pfam" id="PF13306">
    <property type="entry name" value="LRR_5"/>
    <property type="match status" value="2"/>
</dbReference>
<evidence type="ECO:0000256" key="1">
    <source>
        <dbReference type="SAM" id="SignalP"/>
    </source>
</evidence>
<dbReference type="InterPro" id="IPR026906">
    <property type="entry name" value="LRR_5"/>
</dbReference>
<dbReference type="PATRIC" id="fig|246787.4.peg.5267"/>
<reference evidence="2 3" key="1">
    <citation type="journal article" date="2015" name="Science">
        <title>Genetic determinants of in vivo fitness and diet responsiveness in multiple human gut Bacteroides.</title>
        <authorList>
            <person name="Wu M."/>
            <person name="McNulty N.P."/>
            <person name="Rodionov D.A."/>
            <person name="Khoroshkin M.S."/>
            <person name="Griffin N.W."/>
            <person name="Cheng J."/>
            <person name="Latreille P."/>
            <person name="Kerstetter R.A."/>
            <person name="Terrapon N."/>
            <person name="Henrissat B."/>
            <person name="Osterman A.L."/>
            <person name="Gordon J.I."/>
        </authorList>
    </citation>
    <scope>NUCLEOTIDE SEQUENCE [LARGE SCALE GENOMIC DNA]</scope>
    <source>
        <strain evidence="2 3">WH2</strain>
    </source>
</reference>
<organism evidence="2 3">
    <name type="scientific">Bacteroides cellulosilyticus</name>
    <dbReference type="NCBI Taxonomy" id="246787"/>
    <lineage>
        <taxon>Bacteria</taxon>
        <taxon>Pseudomonadati</taxon>
        <taxon>Bacteroidota</taxon>
        <taxon>Bacteroidia</taxon>
        <taxon>Bacteroidales</taxon>
        <taxon>Bacteroidaceae</taxon>
        <taxon>Bacteroides</taxon>
    </lineage>
</organism>
<dbReference type="Gene3D" id="3.40.50.12480">
    <property type="match status" value="3"/>
</dbReference>
<evidence type="ECO:0008006" key="4">
    <source>
        <dbReference type="Google" id="ProtNLM"/>
    </source>
</evidence>
<protein>
    <recommendedName>
        <fullName evidence="4">Leucine-rich repeat domain-containing protein</fullName>
    </recommendedName>
</protein>
<feature type="chain" id="PRO_5006048082" description="Leucine-rich repeat domain-containing protein" evidence="1">
    <location>
        <begin position="25"/>
        <end position="360"/>
    </location>
</feature>
<dbReference type="InterPro" id="IPR032675">
    <property type="entry name" value="LRR_dom_sf"/>
</dbReference>
<dbReference type="EMBL" id="CP012801">
    <property type="protein sequence ID" value="ALJ62310.1"/>
    <property type="molecule type" value="Genomic_DNA"/>
</dbReference>
<dbReference type="RefSeq" id="WP_029426701.1">
    <property type="nucleotide sequence ID" value="NZ_CP012801.1"/>
</dbReference>
<name>A0A0P0GUY0_9BACE</name>
<dbReference type="KEGG" id="bcel:BcellWH2_05102"/>
<dbReference type="PANTHER" id="PTHR45661">
    <property type="entry name" value="SURFACE ANTIGEN"/>
    <property type="match status" value="1"/>
</dbReference>
<dbReference type="PANTHER" id="PTHR45661:SF3">
    <property type="entry name" value="IG-LIKE DOMAIN-CONTAINING PROTEIN"/>
    <property type="match status" value="1"/>
</dbReference>
<sequence>MKTLRFIGMTLIAVIASVHFVACSDDNSNGNDDTVIEKLVVHVPNAGNLEALIDVKQRYKIQELVLSGYLNGIDITYILETFKEDCKLKRLDLTDVQMLGGKFTAFNGDECTFSRNEIGDKMFSQVISLESVKLPNSITRIGNYAFSFSGLTSLEIPNSVTEIGSRAFIDTRITSIAISKNIIKIGRQAFNLCLEMSKITVAADNLYYSSNDDILFNKEKNVLVYYPANKAGNSYTIAENVIAISPDAFNSCANLTSIVIPNSVTQIGNGAFSRAGISTMTIPKSVIEIGHCAFGGGALKEIHFLNNTPPQLIDDSEGEDRMYYCDSFGFDNCNIYVPKGSYETYKASYAFKQYDNIIEE</sequence>
<dbReference type="SUPFAM" id="SSF52058">
    <property type="entry name" value="L domain-like"/>
    <property type="match status" value="1"/>
</dbReference>
<evidence type="ECO:0000313" key="3">
    <source>
        <dbReference type="Proteomes" id="UP000061809"/>
    </source>
</evidence>
<accession>A0A0P0GUY0</accession>
<dbReference type="InterPro" id="IPR053139">
    <property type="entry name" value="Surface_bspA-like"/>
</dbReference>
<evidence type="ECO:0000313" key="2">
    <source>
        <dbReference type="EMBL" id="ALJ62310.1"/>
    </source>
</evidence>
<dbReference type="Gene3D" id="3.80.10.10">
    <property type="entry name" value="Ribonuclease Inhibitor"/>
    <property type="match status" value="1"/>
</dbReference>
<gene>
    <name evidence="2" type="ORF">BcellWH2_05102</name>
</gene>
<proteinExistence type="predicted"/>